<dbReference type="InterPro" id="IPR028236">
    <property type="entry name" value="CPLANE1"/>
</dbReference>
<dbReference type="GO" id="GO:0035869">
    <property type="term" value="C:ciliary transition zone"/>
    <property type="evidence" value="ECO:0007669"/>
    <property type="project" value="TreeGrafter"/>
</dbReference>
<feature type="region of interest" description="Disordered" evidence="1">
    <location>
        <begin position="508"/>
        <end position="529"/>
    </location>
</feature>
<evidence type="ECO:0000256" key="1">
    <source>
        <dbReference type="SAM" id="MobiDB-lite"/>
    </source>
</evidence>
<protein>
    <submittedName>
        <fullName evidence="2">Uncharacterized protein</fullName>
    </submittedName>
</protein>
<gene>
    <name evidence="2" type="ORF">AAFF_G00252650</name>
</gene>
<proteinExistence type="predicted"/>
<dbReference type="EMBL" id="JAINUG010000034">
    <property type="protein sequence ID" value="KAJ8408630.1"/>
    <property type="molecule type" value="Genomic_DNA"/>
</dbReference>
<dbReference type="Proteomes" id="UP001221898">
    <property type="component" value="Unassembled WGS sequence"/>
</dbReference>
<name>A0AAD7WTP0_9TELE</name>
<reference evidence="2" key="1">
    <citation type="journal article" date="2023" name="Science">
        <title>Genome structures resolve the early diversification of teleost fishes.</title>
        <authorList>
            <person name="Parey E."/>
            <person name="Louis A."/>
            <person name="Montfort J."/>
            <person name="Bouchez O."/>
            <person name="Roques C."/>
            <person name="Iampietro C."/>
            <person name="Lluch J."/>
            <person name="Castinel A."/>
            <person name="Donnadieu C."/>
            <person name="Desvignes T."/>
            <person name="Floi Bucao C."/>
            <person name="Jouanno E."/>
            <person name="Wen M."/>
            <person name="Mejri S."/>
            <person name="Dirks R."/>
            <person name="Jansen H."/>
            <person name="Henkel C."/>
            <person name="Chen W.J."/>
            <person name="Zahm M."/>
            <person name="Cabau C."/>
            <person name="Klopp C."/>
            <person name="Thompson A.W."/>
            <person name="Robinson-Rechavi M."/>
            <person name="Braasch I."/>
            <person name="Lecointre G."/>
            <person name="Bobe J."/>
            <person name="Postlethwait J.H."/>
            <person name="Berthelot C."/>
            <person name="Roest Crollius H."/>
            <person name="Guiguen Y."/>
        </authorList>
    </citation>
    <scope>NUCLEOTIDE SEQUENCE</scope>
    <source>
        <strain evidence="2">NC1722</strain>
    </source>
</reference>
<comment type="caution">
    <text evidence="2">The sequence shown here is derived from an EMBL/GenBank/DDBJ whole genome shotgun (WGS) entry which is preliminary data.</text>
</comment>
<dbReference type="GO" id="GO:0060271">
    <property type="term" value="P:cilium assembly"/>
    <property type="evidence" value="ECO:0007669"/>
    <property type="project" value="TreeGrafter"/>
</dbReference>
<keyword evidence="3" id="KW-1185">Reference proteome</keyword>
<organism evidence="2 3">
    <name type="scientific">Aldrovandia affinis</name>
    <dbReference type="NCBI Taxonomy" id="143900"/>
    <lineage>
        <taxon>Eukaryota</taxon>
        <taxon>Metazoa</taxon>
        <taxon>Chordata</taxon>
        <taxon>Craniata</taxon>
        <taxon>Vertebrata</taxon>
        <taxon>Euteleostomi</taxon>
        <taxon>Actinopterygii</taxon>
        <taxon>Neopterygii</taxon>
        <taxon>Teleostei</taxon>
        <taxon>Notacanthiformes</taxon>
        <taxon>Halosauridae</taxon>
        <taxon>Aldrovandia</taxon>
    </lineage>
</organism>
<sequence>MELNLEVVLLSTIKRKKPWPRFCWLGLEKESVFLLDDNRISEINMVSGRTKKKIPKLQPLLQRVVTMAVSHNGMWLTGLLVSGDVFLWSRDRGCLKTISTVLAVSQLATAAHEASVCLSLLVSGDGRRVLLTALTGQVFLWECSDPQDLAGTRDGVAKGRWQQILPLDVSALPSAQNKEASQHSVFAQGEAVGDCCLSAFVFSVGEQLTVTFLKIQWDEGLEHTLSPVGYSVRWVTETYPLAHLSPPCRPVTSRGALVPVFSPDGQLLAIALNQRDPRATQVLFVSTQNFVSVSSWLGGCGSRNLSIPSKYVRSYWVAGASWTRGGLYLACVLKRGSLLLLARLGGLVSLSTSGCSVELGPAHFLPLHPLVTYRLPAPLFSQDVSPTSSCASRRDVLRQRYSVTWHPRLPYLIVSDGYMATVLRVPIHPSPTALVSTLLTESVEGLERVRKGLALIKPHMRMLLESMSTLKLSVSLQELRKQEVALSTIPLFLQDETDTRDIQELYARTQCTGEDDSDEEGSQFPGTRVEDRGRLEFASMFDSLHAHPPLHLSGLRDPEYPEETPDADEGALPLLVELDRVQRSLLTAWALSVSMGGVLGDRGRLLRYVVNCAVRLMGLFQLVPLPGARGAEQKGDPWASRVLPLFRTLFSLLPWDSARAGGDSCLGVAVELTRRMIHSFLSPPRDPLKHRVLFSRTLSSALLVLRLASQTLDLTYCLPGRDALHPREQTFPPSDVFSVPFLQEGGVKGVSQNALLAGQRPSSRFLGVWRVLYRQALQYQADLLAQTGRAHSTAEQGRLSHILSQIQRVLQGAGDQLGGAPTMHSVAGEQLFLLGSYAESAQVWRAELCAERERGSTLTCLLETRYCLALLYGHLFQYRLREAQGLCDHLARQLVLQTQLAVEDRAEPDEDLEQLSAAWLPGDVGREAACAVVQSFGRFMASYFTNQPLTILPPHCVEVLPPLHLPPAVGQRLVPLSQSVVLGEVRQQHLSEVWTVDCALDLLLQGGLLPEAVWLAHSLGDWKTAASVGLAYTSYCREQLDFTRLKWRELHLPAHLQPGCIFQDQLECLLGLEEEPLEDPSGTDCKPHKRFTDPMEEEEGAELLQVSVQEVLKAAVMAQVDVSSQPLHRLLDAAKDLASGLSGLVPPGLYLPAPPLYCPQPATDIEVQTGDVGLVSERGSRQRISGTLQRVLLLLRSARCSLSAAQWYITKLQHCRQLIHKKFAQPSNPFPDGLTDFVTSGGFFSSRNYGEGHLDTVTVQVIACFRELCGLCWMLHVRDQLSVSCRKYQTARDRVRHSQGSDGVCYVSGSDVVQCCTDTLLWAARLLPFSRFLKADEVLQDLVLSLVSELPPSPTVVDVLARVFPEEEESVQVSLREKYSALLQRLRHCALPASECGSARENEREEMVTVLIREQLSQRRQNLRRVAKHLGPLKSHIWERIEEGRRRGKGPRLRLTAFPWGPV</sequence>
<accession>A0AAD7WTP0</accession>
<evidence type="ECO:0000313" key="3">
    <source>
        <dbReference type="Proteomes" id="UP001221898"/>
    </source>
</evidence>
<dbReference type="PANTHER" id="PTHR14492:SF4">
    <property type="entry name" value="CILIOGENESIS AND PLANAR POLARITY EFFECTOR 1"/>
    <property type="match status" value="1"/>
</dbReference>
<evidence type="ECO:0000313" key="2">
    <source>
        <dbReference type="EMBL" id="KAJ8408630.1"/>
    </source>
</evidence>
<dbReference type="PANTHER" id="PTHR14492">
    <property type="entry name" value="JBTS17"/>
    <property type="match status" value="1"/>
</dbReference>
<dbReference type="SUPFAM" id="SSF82171">
    <property type="entry name" value="DPP6 N-terminal domain-like"/>
    <property type="match status" value="1"/>
</dbReference>